<gene>
    <name evidence="2" type="ORF">E5353_02300</name>
</gene>
<proteinExistence type="predicted"/>
<dbReference type="SUPFAM" id="SSF56925">
    <property type="entry name" value="OMPA-like"/>
    <property type="match status" value="1"/>
</dbReference>
<organism evidence="2 3">
    <name type="scientific">Bacteroides caecimuris</name>
    <dbReference type="NCBI Taxonomy" id="1796613"/>
    <lineage>
        <taxon>Bacteria</taxon>
        <taxon>Pseudomonadati</taxon>
        <taxon>Bacteroidota</taxon>
        <taxon>Bacteroidia</taxon>
        <taxon>Bacteroidales</taxon>
        <taxon>Bacteroidaceae</taxon>
        <taxon>Bacteroides</taxon>
    </lineage>
</organism>
<dbReference type="GO" id="GO:0044384">
    <property type="term" value="C:host outer membrane"/>
    <property type="evidence" value="ECO:0007669"/>
    <property type="project" value="InterPro"/>
</dbReference>
<accession>A0A4S2DI02</accession>
<dbReference type="InterPro" id="IPR000758">
    <property type="entry name" value="Enterovir_OMP"/>
</dbReference>
<dbReference type="AlphaFoldDB" id="A0A4S2DI02"/>
<dbReference type="InterPro" id="IPR025665">
    <property type="entry name" value="Beta-barrel_OMP_2"/>
</dbReference>
<feature type="domain" description="Outer membrane protein beta-barrel" evidence="1">
    <location>
        <begin position="21"/>
        <end position="191"/>
    </location>
</feature>
<evidence type="ECO:0000259" key="1">
    <source>
        <dbReference type="Pfam" id="PF13568"/>
    </source>
</evidence>
<dbReference type="Pfam" id="PF13568">
    <property type="entry name" value="OMP_b-brl_2"/>
    <property type="match status" value="1"/>
</dbReference>
<sequence length="217" mass="23917">MKKGLIFVLFALVSIVSYSQISWNAKVGMNMSNLTGLEENSMKVGFNVGVGMEYQFTEMWSIQPSLLFSTKGTKLDFSEDGYKDEYTYNPMYLELPIMAAARFAIADNQNIVVKAGPYLAYGIGGKVKNSWSDGDESGEDKYDIFKDAKDEDGDIINEAAKKFDFGIGVGVAYEINKFFVDLTGSFGLTKLADGINAKGEKTSVKNMNFSIGVGYKF</sequence>
<protein>
    <submittedName>
        <fullName evidence="2">PorT family protein</fullName>
    </submittedName>
</protein>
<evidence type="ECO:0000313" key="2">
    <source>
        <dbReference type="EMBL" id="TGY40513.1"/>
    </source>
</evidence>
<dbReference type="PROSITE" id="PS00695">
    <property type="entry name" value="ENT_VIR_OMP_2"/>
    <property type="match status" value="1"/>
</dbReference>
<dbReference type="Proteomes" id="UP000309566">
    <property type="component" value="Unassembled WGS sequence"/>
</dbReference>
<evidence type="ECO:0000313" key="3">
    <source>
        <dbReference type="Proteomes" id="UP000309566"/>
    </source>
</evidence>
<dbReference type="RefSeq" id="WP_135998796.1">
    <property type="nucleotide sequence ID" value="NZ_SRYX01000005.1"/>
</dbReference>
<comment type="caution">
    <text evidence="2">The sequence shown here is derived from an EMBL/GenBank/DDBJ whole genome shotgun (WGS) entry which is preliminary data.</text>
</comment>
<dbReference type="EMBL" id="SRYX01000005">
    <property type="protein sequence ID" value="TGY40513.1"/>
    <property type="molecule type" value="Genomic_DNA"/>
</dbReference>
<dbReference type="InterPro" id="IPR011250">
    <property type="entry name" value="OMP/PagP_B-barrel"/>
</dbReference>
<name>A0A4S2DI02_9BACE</name>
<reference evidence="2 3" key="1">
    <citation type="submission" date="2019-04" db="EMBL/GenBank/DDBJ databases">
        <title>Microbes associate with the intestines of laboratory mice.</title>
        <authorList>
            <person name="Navarre W."/>
            <person name="Wong E."/>
            <person name="Huang K."/>
            <person name="Tropini C."/>
            <person name="Ng K."/>
            <person name="Yu B."/>
        </authorList>
    </citation>
    <scope>NUCLEOTIDE SEQUENCE [LARGE SCALE GENOMIC DNA]</scope>
    <source>
        <strain evidence="2 3">NM63_1-25</strain>
    </source>
</reference>